<dbReference type="EMBL" id="LPWH01000115">
    <property type="protein sequence ID" value="POQ98864.1"/>
    <property type="molecule type" value="Genomic_DNA"/>
</dbReference>
<comment type="caution">
    <text evidence="7">The sequence shown here is derived from an EMBL/GenBank/DDBJ whole genome shotgun (WGS) entry which is preliminary data.</text>
</comment>
<accession>A0A2S4JH26</accession>
<comment type="function">
    <text evidence="1 6">Required for the transposition of the insertion element.</text>
</comment>
<gene>
    <name evidence="7" type="ORF">AU468_11705</name>
</gene>
<evidence type="ECO:0000256" key="6">
    <source>
        <dbReference type="RuleBase" id="RU365089"/>
    </source>
</evidence>
<feature type="non-terminal residue" evidence="7">
    <location>
        <position position="1"/>
    </location>
</feature>
<comment type="similarity">
    <text evidence="2 6">Belongs to the transposase mutator family.</text>
</comment>
<keyword evidence="4 6" id="KW-0238">DNA-binding</keyword>
<dbReference type="GO" id="GO:0006313">
    <property type="term" value="P:DNA transposition"/>
    <property type="evidence" value="ECO:0007669"/>
    <property type="project" value="UniProtKB-UniRule"/>
</dbReference>
<organism evidence="7 8">
    <name type="scientific">Alkalispirochaeta sphaeroplastigenens</name>
    <dbReference type="NCBI Taxonomy" id="1187066"/>
    <lineage>
        <taxon>Bacteria</taxon>
        <taxon>Pseudomonadati</taxon>
        <taxon>Spirochaetota</taxon>
        <taxon>Spirochaetia</taxon>
        <taxon>Spirochaetales</taxon>
        <taxon>Spirochaetaceae</taxon>
        <taxon>Alkalispirochaeta</taxon>
    </lineage>
</organism>
<evidence type="ECO:0000256" key="3">
    <source>
        <dbReference type="ARBA" id="ARBA00022578"/>
    </source>
</evidence>
<keyword evidence="3 6" id="KW-0815">Transposition</keyword>
<dbReference type="PROSITE" id="PS01007">
    <property type="entry name" value="TRANSPOSASE_MUTATOR"/>
    <property type="match status" value="1"/>
</dbReference>
<keyword evidence="8" id="KW-1185">Reference proteome</keyword>
<dbReference type="PANTHER" id="PTHR33217:SF9">
    <property type="entry name" value="MUTATOR FAMILY TRANSPOSASE"/>
    <property type="match status" value="1"/>
</dbReference>
<dbReference type="PANTHER" id="PTHR33217">
    <property type="entry name" value="TRANSPOSASE FOR INSERTION SEQUENCE ELEMENT IS1081"/>
    <property type="match status" value="1"/>
</dbReference>
<dbReference type="Pfam" id="PF00872">
    <property type="entry name" value="Transposase_mut"/>
    <property type="match status" value="1"/>
</dbReference>
<proteinExistence type="inferred from homology"/>
<dbReference type="AlphaFoldDB" id="A0A2S4JH26"/>
<dbReference type="NCBIfam" id="NF033543">
    <property type="entry name" value="transpos_IS256"/>
    <property type="match status" value="1"/>
</dbReference>
<keyword evidence="5 6" id="KW-0233">DNA recombination</keyword>
<reference evidence="8" key="1">
    <citation type="submission" date="2015-12" db="EMBL/GenBank/DDBJ databases">
        <authorList>
            <person name="Lodha T.D."/>
            <person name="Chintalapati S."/>
            <person name="Chintalapati V.R."/>
            <person name="Sravanthi T."/>
        </authorList>
    </citation>
    <scope>NUCLEOTIDE SEQUENCE [LARGE SCALE GENOMIC DNA]</scope>
    <source>
        <strain evidence="8">JC133</strain>
    </source>
</reference>
<evidence type="ECO:0000313" key="8">
    <source>
        <dbReference type="Proteomes" id="UP000237350"/>
    </source>
</evidence>
<sequence length="332" mass="37783">VQQNPNHKRFSSSILPAFLRRTPSIDGAVATLYLKGISSNDFESALHAIYGEDAGSMSASTVARLKNVWDDEYEDWRQRRLSSTRYAYIWADGVHFNVRNGEGDRSCILVIVGAKFNGEKELLAISEGCRESEQSWKDLLLELKDRRGLELDPKLAIGDGALGFWKALPQVFPDTVAQRCWVHKTANVLDKLPKRLQPRAKTLIHDIYMAETEKGANRAFDHFIASYEDKYPKAAHTLSKDREQLMAFYSFPAAHWKHIRSTNVIESVFATVRLRTYKTKGMGTATATRTMAFKLIREAEQRWKRITKWQQLELVEAGRAFKDGLLVEESAA</sequence>
<dbReference type="GO" id="GO:0004803">
    <property type="term" value="F:transposase activity"/>
    <property type="evidence" value="ECO:0007669"/>
    <property type="project" value="UniProtKB-UniRule"/>
</dbReference>
<dbReference type="Proteomes" id="UP000237350">
    <property type="component" value="Unassembled WGS sequence"/>
</dbReference>
<evidence type="ECO:0000256" key="5">
    <source>
        <dbReference type="ARBA" id="ARBA00023172"/>
    </source>
</evidence>
<evidence type="ECO:0000256" key="1">
    <source>
        <dbReference type="ARBA" id="ARBA00002190"/>
    </source>
</evidence>
<dbReference type="InterPro" id="IPR001207">
    <property type="entry name" value="Transposase_mutator"/>
</dbReference>
<evidence type="ECO:0000313" key="7">
    <source>
        <dbReference type="EMBL" id="POQ98864.1"/>
    </source>
</evidence>
<name>A0A2S4JH26_9SPIO</name>
<evidence type="ECO:0000256" key="4">
    <source>
        <dbReference type="ARBA" id="ARBA00023125"/>
    </source>
</evidence>
<protein>
    <recommendedName>
        <fullName evidence="6">Mutator family transposase</fullName>
    </recommendedName>
</protein>
<evidence type="ECO:0000256" key="2">
    <source>
        <dbReference type="ARBA" id="ARBA00010961"/>
    </source>
</evidence>
<dbReference type="RefSeq" id="WP_181015595.1">
    <property type="nucleotide sequence ID" value="NZ_LPWH01000115.1"/>
</dbReference>
<keyword evidence="6" id="KW-0814">Transposable element</keyword>
<dbReference type="GO" id="GO:0003677">
    <property type="term" value="F:DNA binding"/>
    <property type="evidence" value="ECO:0007669"/>
    <property type="project" value="UniProtKB-UniRule"/>
</dbReference>